<sequence>MLSPLLFCIYVTMRPHYSQVWAWLPLTTHKYFSGT</sequence>
<accession>A0A0E9UPR9</accession>
<organism evidence="1">
    <name type="scientific">Anguilla anguilla</name>
    <name type="common">European freshwater eel</name>
    <name type="synonym">Muraena anguilla</name>
    <dbReference type="NCBI Taxonomy" id="7936"/>
    <lineage>
        <taxon>Eukaryota</taxon>
        <taxon>Metazoa</taxon>
        <taxon>Chordata</taxon>
        <taxon>Craniata</taxon>
        <taxon>Vertebrata</taxon>
        <taxon>Euteleostomi</taxon>
        <taxon>Actinopterygii</taxon>
        <taxon>Neopterygii</taxon>
        <taxon>Teleostei</taxon>
        <taxon>Anguilliformes</taxon>
        <taxon>Anguillidae</taxon>
        <taxon>Anguilla</taxon>
    </lineage>
</organism>
<protein>
    <submittedName>
        <fullName evidence="1">Uncharacterized protein</fullName>
    </submittedName>
</protein>
<reference evidence="1" key="2">
    <citation type="journal article" date="2015" name="Fish Shellfish Immunol.">
        <title>Early steps in the European eel (Anguilla anguilla)-Vibrio vulnificus interaction in the gills: Role of the RtxA13 toxin.</title>
        <authorList>
            <person name="Callol A."/>
            <person name="Pajuelo D."/>
            <person name="Ebbesson L."/>
            <person name="Teles M."/>
            <person name="MacKenzie S."/>
            <person name="Amaro C."/>
        </authorList>
    </citation>
    <scope>NUCLEOTIDE SEQUENCE</scope>
</reference>
<proteinExistence type="predicted"/>
<reference evidence="1" key="1">
    <citation type="submission" date="2014-11" db="EMBL/GenBank/DDBJ databases">
        <authorList>
            <person name="Amaro Gonzalez C."/>
        </authorList>
    </citation>
    <scope>NUCLEOTIDE SEQUENCE</scope>
</reference>
<name>A0A0E9UPR9_ANGAN</name>
<dbReference type="EMBL" id="GBXM01040723">
    <property type="protein sequence ID" value="JAH67854.1"/>
    <property type="molecule type" value="Transcribed_RNA"/>
</dbReference>
<dbReference type="AlphaFoldDB" id="A0A0E9UPR9"/>
<evidence type="ECO:0000313" key="1">
    <source>
        <dbReference type="EMBL" id="JAH67854.1"/>
    </source>
</evidence>